<dbReference type="FunFam" id="3.30.40.10:FF:000136">
    <property type="entry name" value="E3 ubiquitin-protein ligase Topors"/>
    <property type="match status" value="1"/>
</dbReference>
<dbReference type="GO" id="GO:0006513">
    <property type="term" value="P:protein monoubiquitination"/>
    <property type="evidence" value="ECO:0007669"/>
    <property type="project" value="TreeGrafter"/>
</dbReference>
<feature type="compositionally biased region" description="Polar residues" evidence="15">
    <location>
        <begin position="93"/>
        <end position="104"/>
    </location>
</feature>
<dbReference type="PANTHER" id="PTHR46077">
    <property type="entry name" value="E3 UBIQUITIN-PROTEIN LIGASE TOPORS"/>
    <property type="match status" value="1"/>
</dbReference>
<gene>
    <name evidence="17" type="ORF">DUI87_04048</name>
</gene>
<evidence type="ECO:0000256" key="9">
    <source>
        <dbReference type="ARBA" id="ARBA00076856"/>
    </source>
</evidence>
<reference evidence="17 18" key="1">
    <citation type="submission" date="2018-07" db="EMBL/GenBank/DDBJ databases">
        <title>A high quality draft genome assembly of the barn swallow (H. rustica rustica).</title>
        <authorList>
            <person name="Formenti G."/>
            <person name="Chiara M."/>
            <person name="Poveda L."/>
            <person name="Francoijs K.-J."/>
            <person name="Bonisoli-Alquati A."/>
            <person name="Canova L."/>
            <person name="Gianfranceschi L."/>
            <person name="Horner D.S."/>
            <person name="Saino N."/>
        </authorList>
    </citation>
    <scope>NUCLEOTIDE SEQUENCE [LARGE SCALE GENOMIC DNA]</scope>
    <source>
        <strain evidence="17">Chelidonia</strain>
        <tissue evidence="17">Blood</tissue>
    </source>
</reference>
<evidence type="ECO:0000256" key="11">
    <source>
        <dbReference type="ARBA" id="ARBA00079040"/>
    </source>
</evidence>
<dbReference type="InterPro" id="IPR001841">
    <property type="entry name" value="Znf_RING"/>
</dbReference>
<dbReference type="STRING" id="333673.A0A3M0LJZ3"/>
<organism evidence="17 18">
    <name type="scientific">Hirundo rustica rustica</name>
    <dbReference type="NCBI Taxonomy" id="333673"/>
    <lineage>
        <taxon>Eukaryota</taxon>
        <taxon>Metazoa</taxon>
        <taxon>Chordata</taxon>
        <taxon>Craniata</taxon>
        <taxon>Vertebrata</taxon>
        <taxon>Euteleostomi</taxon>
        <taxon>Archelosauria</taxon>
        <taxon>Archosauria</taxon>
        <taxon>Dinosauria</taxon>
        <taxon>Saurischia</taxon>
        <taxon>Theropoda</taxon>
        <taxon>Coelurosauria</taxon>
        <taxon>Aves</taxon>
        <taxon>Neognathae</taxon>
        <taxon>Neoaves</taxon>
        <taxon>Telluraves</taxon>
        <taxon>Australaves</taxon>
        <taxon>Passeriformes</taxon>
        <taxon>Sylvioidea</taxon>
        <taxon>Hirundinidae</taxon>
        <taxon>Hirundo</taxon>
    </lineage>
</organism>
<dbReference type="PROSITE" id="PS50089">
    <property type="entry name" value="ZF_RING_2"/>
    <property type="match status" value="1"/>
</dbReference>
<dbReference type="Gene3D" id="3.30.40.10">
    <property type="entry name" value="Zinc/RING finger domain, C3HC4 (zinc finger)"/>
    <property type="match status" value="1"/>
</dbReference>
<keyword evidence="7" id="KW-0862">Zinc</keyword>
<comment type="catalytic activity">
    <reaction evidence="1">
        <text>S-ubiquitinyl-[E2 ubiquitin-conjugating enzyme]-L-cysteine + [acceptor protein]-L-lysine = [E2 ubiquitin-conjugating enzyme]-L-cysteine + N(6)-ubiquitinyl-[acceptor protein]-L-lysine.</text>
        <dbReference type="EC" id="2.3.2.27"/>
    </reaction>
</comment>
<keyword evidence="3" id="KW-0808">Transferase</keyword>
<dbReference type="InterPro" id="IPR013083">
    <property type="entry name" value="Znf_RING/FYVE/PHD"/>
</dbReference>
<evidence type="ECO:0000256" key="4">
    <source>
        <dbReference type="ARBA" id="ARBA00022723"/>
    </source>
</evidence>
<feature type="domain" description="RING-type" evidence="16">
    <location>
        <begin position="33"/>
        <end position="72"/>
    </location>
</feature>
<evidence type="ECO:0000313" key="17">
    <source>
        <dbReference type="EMBL" id="RMC19437.1"/>
    </source>
</evidence>
<dbReference type="PANTHER" id="PTHR46077:SF5">
    <property type="entry name" value="RING-TYPE DOMAIN-CONTAINING PROTEIN"/>
    <property type="match status" value="1"/>
</dbReference>
<dbReference type="AlphaFoldDB" id="A0A3M0LJZ3"/>
<dbReference type="GO" id="GO:0000209">
    <property type="term" value="P:protein polyubiquitination"/>
    <property type="evidence" value="ECO:0007669"/>
    <property type="project" value="TreeGrafter"/>
</dbReference>
<dbReference type="InterPro" id="IPR018957">
    <property type="entry name" value="Znf_C3HC4_RING-type"/>
</dbReference>
<keyword evidence="5 14" id="KW-0863">Zinc-finger</keyword>
<feature type="region of interest" description="Disordered" evidence="15">
    <location>
        <begin position="93"/>
        <end position="126"/>
    </location>
</feature>
<dbReference type="SMART" id="SM00184">
    <property type="entry name" value="RING"/>
    <property type="match status" value="1"/>
</dbReference>
<dbReference type="EC" id="2.3.2.27" evidence="2"/>
<dbReference type="Gene3D" id="3.60.10.10">
    <property type="entry name" value="Endonuclease/exonuclease/phosphatase"/>
    <property type="match status" value="1"/>
</dbReference>
<evidence type="ECO:0000256" key="5">
    <source>
        <dbReference type="ARBA" id="ARBA00022771"/>
    </source>
</evidence>
<dbReference type="InterPro" id="IPR058746">
    <property type="entry name" value="Znf_RING-type_Topors"/>
</dbReference>
<evidence type="ECO:0000259" key="16">
    <source>
        <dbReference type="PROSITE" id="PS50089"/>
    </source>
</evidence>
<dbReference type="Proteomes" id="UP000269221">
    <property type="component" value="Unassembled WGS sequence"/>
</dbReference>
<dbReference type="InterPro" id="IPR036691">
    <property type="entry name" value="Endo/exonu/phosph_ase_sf"/>
</dbReference>
<evidence type="ECO:0000256" key="10">
    <source>
        <dbReference type="ARBA" id="ARBA00076940"/>
    </source>
</evidence>
<dbReference type="CDD" id="cd16574">
    <property type="entry name" value="RING-HC_Topors"/>
    <property type="match status" value="1"/>
</dbReference>
<evidence type="ECO:0000256" key="14">
    <source>
        <dbReference type="PROSITE-ProRule" id="PRU00175"/>
    </source>
</evidence>
<accession>A0A3M0LJZ3</accession>
<name>A0A3M0LJZ3_HIRRU</name>
<evidence type="ECO:0000313" key="18">
    <source>
        <dbReference type="Proteomes" id="UP000269221"/>
    </source>
</evidence>
<evidence type="ECO:0000256" key="12">
    <source>
        <dbReference type="ARBA" id="ARBA00079184"/>
    </source>
</evidence>
<dbReference type="PROSITE" id="PS00518">
    <property type="entry name" value="ZF_RING_1"/>
    <property type="match status" value="1"/>
</dbReference>
<keyword evidence="6" id="KW-0833">Ubl conjugation pathway</keyword>
<dbReference type="GO" id="GO:0032391">
    <property type="term" value="C:photoreceptor connecting cilium"/>
    <property type="evidence" value="ECO:0007669"/>
    <property type="project" value="UniProtKB-ARBA"/>
</dbReference>
<dbReference type="SUPFAM" id="SSF56219">
    <property type="entry name" value="DNase I-like"/>
    <property type="match status" value="1"/>
</dbReference>
<dbReference type="GO" id="GO:0061630">
    <property type="term" value="F:ubiquitin protein ligase activity"/>
    <property type="evidence" value="ECO:0007669"/>
    <property type="project" value="UniProtKB-EC"/>
</dbReference>
<evidence type="ECO:0000256" key="6">
    <source>
        <dbReference type="ARBA" id="ARBA00022786"/>
    </source>
</evidence>
<protein>
    <recommendedName>
        <fullName evidence="8">E3 ubiquitin-protein ligase Topors</fullName>
        <ecNumber evidence="2">2.3.2.27</ecNumber>
    </recommendedName>
    <alternativeName>
        <fullName evidence="9">RING-type E3 ubiquitin transferase Topors</fullName>
    </alternativeName>
    <alternativeName>
        <fullName evidence="11">SUMO1-protein E3 ligase Topors</fullName>
    </alternativeName>
    <alternativeName>
        <fullName evidence="10">Topoisomerase I-binding RING finger protein</fullName>
    </alternativeName>
    <alternativeName>
        <fullName evidence="12">Topoisomerase I-binding arginine/serine-rich protein</fullName>
    </alternativeName>
    <alternativeName>
        <fullName evidence="13">Tumor suppressor p53-binding protein 3</fullName>
    </alternativeName>
</protein>
<dbReference type="GO" id="GO:0008630">
    <property type="term" value="P:intrinsic apoptotic signaling pathway in response to DNA damage"/>
    <property type="evidence" value="ECO:0007669"/>
    <property type="project" value="UniProtKB-ARBA"/>
</dbReference>
<dbReference type="SUPFAM" id="SSF57850">
    <property type="entry name" value="RING/U-box"/>
    <property type="match status" value="1"/>
</dbReference>
<sequence>MARGAEEVLQESGSATPAGTGGGQREAAAAGLCPICLGDVDNAAHVDTCLHTFCFGCIRQWAAVRAACPLCRQRFGRILHTVRADDDYEEITWNKTNDLPPTNSEGERDAAGLPGSRPKGGKPESGVKSVAQLKCMYTNAHSMDYKQEELEATVQYQSYDVAAITEMWWDESRGWSTALDGYKLFGIDRKGRRGGGVALYIRAALDAISIETNDNEVE</sequence>
<dbReference type="EMBL" id="QRBI01000095">
    <property type="protein sequence ID" value="RMC19437.1"/>
    <property type="molecule type" value="Genomic_DNA"/>
</dbReference>
<dbReference type="OrthoDB" id="9218395at2759"/>
<evidence type="ECO:0000256" key="2">
    <source>
        <dbReference type="ARBA" id="ARBA00012483"/>
    </source>
</evidence>
<keyword evidence="18" id="KW-1185">Reference proteome</keyword>
<evidence type="ECO:0000256" key="7">
    <source>
        <dbReference type="ARBA" id="ARBA00022833"/>
    </source>
</evidence>
<evidence type="ECO:0000256" key="1">
    <source>
        <dbReference type="ARBA" id="ARBA00000900"/>
    </source>
</evidence>
<dbReference type="Pfam" id="PF00097">
    <property type="entry name" value="zf-C3HC4"/>
    <property type="match status" value="1"/>
</dbReference>
<evidence type="ECO:0000256" key="3">
    <source>
        <dbReference type="ARBA" id="ARBA00022679"/>
    </source>
</evidence>
<comment type="caution">
    <text evidence="17">The sequence shown here is derived from an EMBL/GenBank/DDBJ whole genome shotgun (WGS) entry which is preliminary data.</text>
</comment>
<proteinExistence type="predicted"/>
<feature type="region of interest" description="Disordered" evidence="15">
    <location>
        <begin position="1"/>
        <end position="23"/>
    </location>
</feature>
<evidence type="ECO:0000256" key="8">
    <source>
        <dbReference type="ARBA" id="ARBA00071236"/>
    </source>
</evidence>
<evidence type="ECO:0000256" key="13">
    <source>
        <dbReference type="ARBA" id="ARBA00082108"/>
    </source>
</evidence>
<keyword evidence="4" id="KW-0479">Metal-binding</keyword>
<dbReference type="GO" id="GO:0008270">
    <property type="term" value="F:zinc ion binding"/>
    <property type="evidence" value="ECO:0007669"/>
    <property type="project" value="UniProtKB-KW"/>
</dbReference>
<evidence type="ECO:0000256" key="15">
    <source>
        <dbReference type="SAM" id="MobiDB-lite"/>
    </source>
</evidence>
<dbReference type="InterPro" id="IPR017907">
    <property type="entry name" value="Znf_RING_CS"/>
</dbReference>